<proteinExistence type="predicted"/>
<evidence type="ECO:0000313" key="2">
    <source>
        <dbReference type="EMBL" id="UTY40096.1"/>
    </source>
</evidence>
<dbReference type="RefSeq" id="WP_290141530.1">
    <property type="nucleotide sequence ID" value="NZ_CP101620.1"/>
</dbReference>
<keyword evidence="3" id="KW-1185">Reference proteome</keyword>
<dbReference type="EMBL" id="CP101620">
    <property type="protein sequence ID" value="UTY40096.1"/>
    <property type="molecule type" value="Genomic_DNA"/>
</dbReference>
<evidence type="ECO:0000313" key="3">
    <source>
        <dbReference type="Proteomes" id="UP001060112"/>
    </source>
</evidence>
<name>A0ABY5I779_9FIRM</name>
<feature type="transmembrane region" description="Helical" evidence="1">
    <location>
        <begin position="7"/>
        <end position="23"/>
    </location>
</feature>
<keyword evidence="1" id="KW-1133">Transmembrane helix</keyword>
<feature type="transmembrane region" description="Helical" evidence="1">
    <location>
        <begin position="29"/>
        <end position="45"/>
    </location>
</feature>
<evidence type="ECO:0000256" key="1">
    <source>
        <dbReference type="SAM" id="Phobius"/>
    </source>
</evidence>
<feature type="transmembrane region" description="Helical" evidence="1">
    <location>
        <begin position="57"/>
        <end position="78"/>
    </location>
</feature>
<dbReference type="Proteomes" id="UP001060112">
    <property type="component" value="Chromosome"/>
</dbReference>
<sequence length="125" mass="14583">MNKILGMVMPYITIICVAFMQNVGMEQTAIVFIIGLFIGLEFLNLKKAEGTVLMKLGKIFTIFIFLITFLLGVFNQHLLVLPDLTLTLALLIPIECIGLYMVYQNHPRYTMTYKYSFRNKRRRYF</sequence>
<organism evidence="2 3">
    <name type="scientific">Allocoprobacillus halotolerans</name>
    <dbReference type="NCBI Taxonomy" id="2944914"/>
    <lineage>
        <taxon>Bacteria</taxon>
        <taxon>Bacillati</taxon>
        <taxon>Bacillota</taxon>
        <taxon>Erysipelotrichia</taxon>
        <taxon>Erysipelotrichales</taxon>
        <taxon>Erysipelotrichaceae</taxon>
        <taxon>Allocoprobacillus</taxon>
    </lineage>
</organism>
<gene>
    <name evidence="2" type="ORF">NMU03_04660</name>
</gene>
<keyword evidence="1" id="KW-0812">Transmembrane</keyword>
<accession>A0ABY5I779</accession>
<feature type="transmembrane region" description="Helical" evidence="1">
    <location>
        <begin position="84"/>
        <end position="103"/>
    </location>
</feature>
<keyword evidence="1" id="KW-0472">Membrane</keyword>
<reference evidence="2" key="1">
    <citation type="submission" date="2022-07" db="EMBL/GenBank/DDBJ databases">
        <title>Faecal culturing of patients with breast cancer.</title>
        <authorList>
            <person name="Teng N.M.Y."/>
            <person name="Kiu R."/>
            <person name="Evans R."/>
            <person name="Baker D.J."/>
            <person name="Zenner C."/>
            <person name="Robinson S.D."/>
            <person name="Hall L.J."/>
        </authorList>
    </citation>
    <scope>NUCLEOTIDE SEQUENCE</scope>
    <source>
        <strain evidence="2">LH1062</strain>
    </source>
</reference>
<protein>
    <submittedName>
        <fullName evidence="2">Uncharacterized protein</fullName>
    </submittedName>
</protein>